<feature type="region of interest" description="Disordered" evidence="1">
    <location>
        <begin position="329"/>
        <end position="348"/>
    </location>
</feature>
<accession>A0A9W9LXI9</accession>
<feature type="region of interest" description="Disordered" evidence="1">
    <location>
        <begin position="20"/>
        <end position="86"/>
    </location>
</feature>
<dbReference type="Gene3D" id="3.30.420.10">
    <property type="entry name" value="Ribonuclease H-like superfamily/Ribonuclease H"/>
    <property type="match status" value="1"/>
</dbReference>
<comment type="caution">
    <text evidence="2">The sequence shown here is derived from an EMBL/GenBank/DDBJ whole genome shotgun (WGS) entry which is preliminary data.</text>
</comment>
<dbReference type="InterPro" id="IPR012337">
    <property type="entry name" value="RNaseH-like_sf"/>
</dbReference>
<feature type="compositionally biased region" description="Low complexity" evidence="1">
    <location>
        <begin position="330"/>
        <end position="348"/>
    </location>
</feature>
<evidence type="ECO:0000256" key="1">
    <source>
        <dbReference type="SAM" id="MobiDB-lite"/>
    </source>
</evidence>
<dbReference type="AlphaFoldDB" id="A0A9W9LXI9"/>
<dbReference type="EMBL" id="JAPQKP010000008">
    <property type="protein sequence ID" value="KAJ5181255.1"/>
    <property type="molecule type" value="Genomic_DNA"/>
</dbReference>
<keyword evidence="3" id="KW-1185">Reference proteome</keyword>
<reference evidence="2" key="1">
    <citation type="submission" date="2022-11" db="EMBL/GenBank/DDBJ databases">
        <authorList>
            <person name="Petersen C."/>
        </authorList>
    </citation>
    <scope>NUCLEOTIDE SEQUENCE</scope>
    <source>
        <strain evidence="2">IBT 16849</strain>
    </source>
</reference>
<evidence type="ECO:0000313" key="3">
    <source>
        <dbReference type="Proteomes" id="UP001150879"/>
    </source>
</evidence>
<feature type="region of interest" description="Disordered" evidence="1">
    <location>
        <begin position="100"/>
        <end position="122"/>
    </location>
</feature>
<reference evidence="2" key="2">
    <citation type="journal article" date="2023" name="IMA Fungus">
        <title>Comparative genomic study of the Penicillium genus elucidates a diverse pangenome and 15 lateral gene transfer events.</title>
        <authorList>
            <person name="Petersen C."/>
            <person name="Sorensen T."/>
            <person name="Nielsen M.R."/>
            <person name="Sondergaard T.E."/>
            <person name="Sorensen J.L."/>
            <person name="Fitzpatrick D.A."/>
            <person name="Frisvad J.C."/>
            <person name="Nielsen K.L."/>
        </authorList>
    </citation>
    <scope>NUCLEOTIDE SEQUENCE</scope>
    <source>
        <strain evidence="2">IBT 16849</strain>
    </source>
</reference>
<gene>
    <name evidence="2" type="ORF">N7472_011215</name>
</gene>
<feature type="compositionally biased region" description="Low complexity" evidence="1">
    <location>
        <begin position="54"/>
        <end position="66"/>
    </location>
</feature>
<sequence>MISCNSGPVHSLWPMLQASPFEKGEPTLNDPPQTAATEMAWVASPHTPNDPRSPAEATETASAANPPRRPLQNQGDNCRTRAACPSPEPGLRGGVLVAAPVNSGPSRKRKRPLVGDQLVSQPASTKRKGKLFCGELGHEFAGLVSKQTTHQLLRCFPACGAVGVVWPKGGHWEGKGVFYPSNVNNTTTLELFAIACSLELAVWEIGETQPTDQAQTISTEVFVFSDHSDALKCISGDLPYFPRGDIANQVEVISGYSKTFHGLCVRGELHQSLGHCGVPSNEAADAMAKKAQRKLYRQPETFQLAVRSIHSIPTEEAPKSDHVALESCRARPASSTLPATTTSVPSSS</sequence>
<protein>
    <submittedName>
        <fullName evidence="2">Uncharacterized protein</fullName>
    </submittedName>
</protein>
<dbReference type="GO" id="GO:0003676">
    <property type="term" value="F:nucleic acid binding"/>
    <property type="evidence" value="ECO:0007669"/>
    <property type="project" value="InterPro"/>
</dbReference>
<evidence type="ECO:0000313" key="2">
    <source>
        <dbReference type="EMBL" id="KAJ5181255.1"/>
    </source>
</evidence>
<dbReference type="Proteomes" id="UP001150879">
    <property type="component" value="Unassembled WGS sequence"/>
</dbReference>
<name>A0A9W9LXI9_9EURO</name>
<dbReference type="InterPro" id="IPR036397">
    <property type="entry name" value="RNaseH_sf"/>
</dbReference>
<proteinExistence type="predicted"/>
<organism evidence="2 3">
    <name type="scientific">Penicillium cf. griseofulvum</name>
    <dbReference type="NCBI Taxonomy" id="2972120"/>
    <lineage>
        <taxon>Eukaryota</taxon>
        <taxon>Fungi</taxon>
        <taxon>Dikarya</taxon>
        <taxon>Ascomycota</taxon>
        <taxon>Pezizomycotina</taxon>
        <taxon>Eurotiomycetes</taxon>
        <taxon>Eurotiomycetidae</taxon>
        <taxon>Eurotiales</taxon>
        <taxon>Aspergillaceae</taxon>
        <taxon>Penicillium</taxon>
    </lineage>
</organism>
<dbReference type="SUPFAM" id="SSF53098">
    <property type="entry name" value="Ribonuclease H-like"/>
    <property type="match status" value="1"/>
</dbReference>